<dbReference type="AlphaFoldDB" id="H9UG47"/>
<keyword evidence="1" id="KW-0812">Transmembrane</keyword>
<gene>
    <name evidence="2" type="ordered locus">Spiaf_0385</name>
</gene>
<evidence type="ECO:0000313" key="2">
    <source>
        <dbReference type="EMBL" id="AFG36490.1"/>
    </source>
</evidence>
<organism evidence="2 3">
    <name type="scientific">Spirochaeta africana (strain ATCC 700263 / DSM 8902 / Z-7692)</name>
    <dbReference type="NCBI Taxonomy" id="889378"/>
    <lineage>
        <taxon>Bacteria</taxon>
        <taxon>Pseudomonadati</taxon>
        <taxon>Spirochaetota</taxon>
        <taxon>Spirochaetia</taxon>
        <taxon>Spirochaetales</taxon>
        <taxon>Spirochaetaceae</taxon>
        <taxon>Spirochaeta</taxon>
    </lineage>
</organism>
<proteinExistence type="predicted"/>
<dbReference type="RefSeq" id="WP_014454488.1">
    <property type="nucleotide sequence ID" value="NC_017098.1"/>
</dbReference>
<feature type="transmembrane region" description="Helical" evidence="1">
    <location>
        <begin position="76"/>
        <end position="97"/>
    </location>
</feature>
<protein>
    <submittedName>
        <fullName evidence="2">Uncharacterized protein</fullName>
    </submittedName>
</protein>
<dbReference type="KEGG" id="sfc:Spiaf_0385"/>
<reference evidence="3" key="1">
    <citation type="journal article" date="2013" name="Stand. Genomic Sci.">
        <title>Complete genome sequence of the halophilic bacterium Spirochaeta africana type strain (Z-7692(T)) from the alkaline Lake Magadi in the East African Rift.</title>
        <authorList>
            <person name="Liolos K."/>
            <person name="Abt B."/>
            <person name="Scheuner C."/>
            <person name="Teshima H."/>
            <person name="Held B."/>
            <person name="Lapidus A."/>
            <person name="Nolan M."/>
            <person name="Lucas S."/>
            <person name="Deshpande S."/>
            <person name="Cheng J.F."/>
            <person name="Tapia R."/>
            <person name="Goodwin L.A."/>
            <person name="Pitluck S."/>
            <person name="Pagani I."/>
            <person name="Ivanova N."/>
            <person name="Mavromatis K."/>
            <person name="Mikhailova N."/>
            <person name="Huntemann M."/>
            <person name="Pati A."/>
            <person name="Chen A."/>
            <person name="Palaniappan K."/>
            <person name="Land M."/>
            <person name="Rohde M."/>
            <person name="Tindall B.J."/>
            <person name="Detter J.C."/>
            <person name="Goker M."/>
            <person name="Bristow J."/>
            <person name="Eisen J.A."/>
            <person name="Markowitz V."/>
            <person name="Hugenholtz P."/>
            <person name="Woyke T."/>
            <person name="Klenk H.P."/>
            <person name="Kyrpides N.C."/>
        </authorList>
    </citation>
    <scope>NUCLEOTIDE SEQUENCE</scope>
    <source>
        <strain evidence="3">ATCC 700263 / DSM 8902 / Z-7692</strain>
    </source>
</reference>
<evidence type="ECO:0000313" key="3">
    <source>
        <dbReference type="Proteomes" id="UP000007383"/>
    </source>
</evidence>
<dbReference type="EMBL" id="CP003282">
    <property type="protein sequence ID" value="AFG36490.1"/>
    <property type="molecule type" value="Genomic_DNA"/>
</dbReference>
<dbReference type="Proteomes" id="UP000007383">
    <property type="component" value="Chromosome"/>
</dbReference>
<name>H9UG47_SPIAZ</name>
<sequence>MLSGSDKIDDYLLACDRGFIGSWKVRREDLQRICDEVLAELERLRAAGKERGAATAAACAAVSAAERGRRQRRERLWGWFGNTLYLVLLFGLVDVAVRPTLPWEDAVSLAWSVGLAVVGGYSAALASPGAYRMRREWKGERYRVGAAGRWRGELRLGGVVGLLGLAGVSLVSYLQVIGPLPGRMDIWLPLSVVAGISLLGDGRNILVTPDELAVQHWLRRFRIPRSRVDMVQLCRRRGPGRLFPGSCLKIRWRDELGRRRTIRFPVGPDTENTERLVAEFCTGSLSALRSMV</sequence>
<dbReference type="HOGENOM" id="CLU_952857_0_0_12"/>
<feature type="transmembrane region" description="Helical" evidence="1">
    <location>
        <begin position="109"/>
        <end position="131"/>
    </location>
</feature>
<dbReference type="PATRIC" id="fig|889378.3.peg.389"/>
<keyword evidence="3" id="KW-1185">Reference proteome</keyword>
<accession>H9UG47</accession>
<feature type="transmembrane region" description="Helical" evidence="1">
    <location>
        <begin position="152"/>
        <end position="174"/>
    </location>
</feature>
<keyword evidence="1" id="KW-0472">Membrane</keyword>
<keyword evidence="1" id="KW-1133">Transmembrane helix</keyword>
<evidence type="ECO:0000256" key="1">
    <source>
        <dbReference type="SAM" id="Phobius"/>
    </source>
</evidence>